<dbReference type="PROSITE" id="PS50240">
    <property type="entry name" value="TRYPSIN_DOM"/>
    <property type="match status" value="1"/>
</dbReference>
<dbReference type="AlphaFoldDB" id="A0A812CGI1"/>
<dbReference type="InterPro" id="IPR003609">
    <property type="entry name" value="Pan_app"/>
</dbReference>
<dbReference type="SUPFAM" id="SSF56487">
    <property type="entry name" value="SRCR-like"/>
    <property type="match status" value="3"/>
</dbReference>
<evidence type="ECO:0000259" key="21">
    <source>
        <dbReference type="PROSITE" id="PS50240"/>
    </source>
</evidence>
<organism evidence="24 25">
    <name type="scientific">Acanthosepion pharaonis</name>
    <name type="common">Pharaoh cuttlefish</name>
    <name type="synonym">Sepia pharaonis</name>
    <dbReference type="NCBI Taxonomy" id="158019"/>
    <lineage>
        <taxon>Eukaryota</taxon>
        <taxon>Metazoa</taxon>
        <taxon>Spiralia</taxon>
        <taxon>Lophotrochozoa</taxon>
        <taxon>Mollusca</taxon>
        <taxon>Cephalopoda</taxon>
        <taxon>Coleoidea</taxon>
        <taxon>Decapodiformes</taxon>
        <taxon>Sepiida</taxon>
        <taxon>Sepiina</taxon>
        <taxon>Sepiidae</taxon>
        <taxon>Acanthosepion</taxon>
    </lineage>
</organism>
<dbReference type="InterPro" id="IPR043504">
    <property type="entry name" value="Peptidase_S1_PA_chymotrypsin"/>
</dbReference>
<feature type="disulfide bond" evidence="15">
    <location>
        <begin position="805"/>
        <end position="815"/>
    </location>
</feature>
<dbReference type="GO" id="GO:0006508">
    <property type="term" value="P:proteolysis"/>
    <property type="evidence" value="ECO:0007669"/>
    <property type="project" value="UniProtKB-KW"/>
</dbReference>
<feature type="domain" description="Apple" evidence="23">
    <location>
        <begin position="612"/>
        <end position="694"/>
    </location>
</feature>
<feature type="chain" id="PRO_5033053393" evidence="18">
    <location>
        <begin position="23"/>
        <end position="1250"/>
    </location>
</feature>
<dbReference type="SUPFAM" id="SSF50494">
    <property type="entry name" value="Trypsin-like serine proteases"/>
    <property type="match status" value="1"/>
</dbReference>
<feature type="disulfide bond" evidence="15">
    <location>
        <begin position="241"/>
        <end position="305"/>
    </location>
</feature>
<feature type="compositionally biased region" description="Basic and acidic residues" evidence="17">
    <location>
        <begin position="133"/>
        <end position="144"/>
    </location>
</feature>
<feature type="compositionally biased region" description="Basic residues" evidence="17">
    <location>
        <begin position="161"/>
        <end position="180"/>
    </location>
</feature>
<dbReference type="InterPro" id="IPR036055">
    <property type="entry name" value="LDL_receptor-like_sf"/>
</dbReference>
<feature type="disulfide bond" evidence="14">
    <location>
        <begin position="694"/>
        <end position="706"/>
    </location>
</feature>
<dbReference type="InterPro" id="IPR000001">
    <property type="entry name" value="Kringle"/>
</dbReference>
<dbReference type="GO" id="GO:0005576">
    <property type="term" value="C:extracellular region"/>
    <property type="evidence" value="ECO:0007669"/>
    <property type="project" value="UniProtKB-SubCell"/>
</dbReference>
<feature type="compositionally biased region" description="Acidic residues" evidence="17">
    <location>
        <begin position="48"/>
        <end position="61"/>
    </location>
</feature>
<dbReference type="SMART" id="SM00202">
    <property type="entry name" value="SR"/>
    <property type="match status" value="3"/>
</dbReference>
<dbReference type="InterPro" id="IPR001304">
    <property type="entry name" value="C-type_lectin-like"/>
</dbReference>
<dbReference type="FunFam" id="2.40.20.10:FF:000001">
    <property type="entry name" value="Urokinase-type plasminogen activator"/>
    <property type="match status" value="1"/>
</dbReference>
<dbReference type="PROSITE" id="PS00420">
    <property type="entry name" value="SRCR_1"/>
    <property type="match status" value="1"/>
</dbReference>
<feature type="disulfide bond" evidence="15">
    <location>
        <begin position="947"/>
        <end position="957"/>
    </location>
</feature>
<comment type="similarity">
    <text evidence="12">Belongs to the peptidase S1 family. CLIP subfamily.</text>
</comment>
<evidence type="ECO:0000256" key="7">
    <source>
        <dbReference type="ARBA" id="ARBA00022801"/>
    </source>
</evidence>
<dbReference type="InterPro" id="IPR016187">
    <property type="entry name" value="CTDL_fold"/>
</dbReference>
<feature type="disulfide bond" evidence="14">
    <location>
        <begin position="713"/>
        <end position="728"/>
    </location>
</feature>
<feature type="domain" description="Peptidase S1" evidence="21">
    <location>
        <begin position="1028"/>
        <end position="1247"/>
    </location>
</feature>
<dbReference type="PROSITE" id="PS50041">
    <property type="entry name" value="C_TYPE_LECTIN_2"/>
    <property type="match status" value="1"/>
</dbReference>
<dbReference type="Pfam" id="PF00057">
    <property type="entry name" value="Ldl_recept_a"/>
    <property type="match status" value="3"/>
</dbReference>
<evidence type="ECO:0000256" key="3">
    <source>
        <dbReference type="ARBA" id="ARBA00022572"/>
    </source>
</evidence>
<dbReference type="InterPro" id="IPR018056">
    <property type="entry name" value="Kringle_CS"/>
</dbReference>
<dbReference type="Gene3D" id="2.40.10.10">
    <property type="entry name" value="Trypsin-like serine proteases"/>
    <property type="match status" value="2"/>
</dbReference>
<dbReference type="CDD" id="cd00037">
    <property type="entry name" value="CLECT"/>
    <property type="match status" value="1"/>
</dbReference>
<feature type="domain" description="SRCR" evidence="22">
    <location>
        <begin position="215"/>
        <end position="316"/>
    </location>
</feature>
<evidence type="ECO:0000256" key="16">
    <source>
        <dbReference type="RuleBase" id="RU363034"/>
    </source>
</evidence>
<feature type="domain" description="C-type lectin" evidence="19">
    <location>
        <begin position="332"/>
        <end position="461"/>
    </location>
</feature>
<dbReference type="SMART" id="SM00034">
    <property type="entry name" value="CLECT"/>
    <property type="match status" value="1"/>
</dbReference>
<evidence type="ECO:0000256" key="14">
    <source>
        <dbReference type="PROSITE-ProRule" id="PRU00124"/>
    </source>
</evidence>
<dbReference type="FunFam" id="3.10.250.10:FF:000001">
    <property type="entry name" value="Lysyl oxidase 4 isoform X1"/>
    <property type="match status" value="1"/>
</dbReference>
<keyword evidence="10" id="KW-0675">Receptor</keyword>
<feature type="compositionally biased region" description="Basic and acidic residues" evidence="17">
    <location>
        <begin position="35"/>
        <end position="46"/>
    </location>
</feature>
<feature type="region of interest" description="Disordered" evidence="17">
    <location>
        <begin position="988"/>
        <end position="1017"/>
    </location>
</feature>
<feature type="disulfide bond" evidence="15">
    <location>
        <begin position="287"/>
        <end position="297"/>
    </location>
</feature>
<keyword evidence="5 18" id="KW-0732">Signal</keyword>
<dbReference type="OrthoDB" id="6020543at2759"/>
<feature type="domain" description="SRCR" evidence="22">
    <location>
        <begin position="880"/>
        <end position="978"/>
    </location>
</feature>
<evidence type="ECO:0000256" key="1">
    <source>
        <dbReference type="ARBA" id="ARBA00004613"/>
    </source>
</evidence>
<dbReference type="SMART" id="SM00192">
    <property type="entry name" value="LDLa"/>
    <property type="match status" value="3"/>
</dbReference>
<feature type="domain" description="Kringle" evidence="20">
    <location>
        <begin position="472"/>
        <end position="547"/>
    </location>
</feature>
<dbReference type="InterPro" id="IPR001254">
    <property type="entry name" value="Trypsin_dom"/>
</dbReference>
<dbReference type="SMART" id="SM00020">
    <property type="entry name" value="Tryp_SPc"/>
    <property type="match status" value="1"/>
</dbReference>
<feature type="disulfide bond" evidence="15">
    <location>
        <begin position="254"/>
        <end position="315"/>
    </location>
</feature>
<feature type="disulfide bond" evidence="14">
    <location>
        <begin position="597"/>
        <end position="612"/>
    </location>
</feature>
<dbReference type="FunFam" id="2.40.10.10:FF:000002">
    <property type="entry name" value="Transmembrane protease serine"/>
    <property type="match status" value="1"/>
</dbReference>
<dbReference type="PROSITE" id="PS00021">
    <property type="entry name" value="KRINGLE_1"/>
    <property type="match status" value="1"/>
</dbReference>
<dbReference type="InterPro" id="IPR009003">
    <property type="entry name" value="Peptidase_S1_PA"/>
</dbReference>
<evidence type="ECO:0000259" key="20">
    <source>
        <dbReference type="PROSITE" id="PS50070"/>
    </source>
</evidence>
<gene>
    <name evidence="24" type="ORF">SPHA_33739</name>
</gene>
<proteinExistence type="inferred from homology"/>
<dbReference type="CDD" id="cd00112">
    <property type="entry name" value="LDLa"/>
    <property type="match status" value="3"/>
</dbReference>
<dbReference type="Pfam" id="PF00530">
    <property type="entry name" value="SRCR"/>
    <property type="match status" value="3"/>
</dbReference>
<keyword evidence="7 16" id="KW-0378">Hydrolase</keyword>
<protein>
    <submittedName>
        <fullName evidence="24">SVH1</fullName>
    </submittedName>
</protein>
<dbReference type="InterPro" id="IPR033116">
    <property type="entry name" value="TRYPSIN_SER"/>
</dbReference>
<evidence type="ECO:0000256" key="2">
    <source>
        <dbReference type="ARBA" id="ARBA00022525"/>
    </source>
</evidence>
<dbReference type="CDD" id="cd00108">
    <property type="entry name" value="KR"/>
    <property type="match status" value="1"/>
</dbReference>
<dbReference type="SUPFAM" id="SSF57424">
    <property type="entry name" value="LDL receptor-like module"/>
    <property type="match status" value="3"/>
</dbReference>
<dbReference type="InterPro" id="IPR023415">
    <property type="entry name" value="LDLR_class-A_CS"/>
</dbReference>
<feature type="disulfide bond" evidence="15">
    <location>
        <begin position="761"/>
        <end position="825"/>
    </location>
</feature>
<dbReference type="SUPFAM" id="SSF57440">
    <property type="entry name" value="Kringle-like"/>
    <property type="match status" value="1"/>
</dbReference>
<dbReference type="EMBL" id="CAHIKZ030001415">
    <property type="protein sequence ID" value="CAE1263504.1"/>
    <property type="molecule type" value="Genomic_DNA"/>
</dbReference>
<dbReference type="Gene3D" id="3.10.250.10">
    <property type="entry name" value="SRCR-like domain"/>
    <property type="match status" value="3"/>
</dbReference>
<feature type="region of interest" description="Disordered" evidence="17">
    <location>
        <begin position="29"/>
        <end position="63"/>
    </location>
</feature>
<evidence type="ECO:0000256" key="8">
    <source>
        <dbReference type="ARBA" id="ARBA00022825"/>
    </source>
</evidence>
<dbReference type="Gene3D" id="2.40.20.10">
    <property type="entry name" value="Plasminogen Kringle 4"/>
    <property type="match status" value="1"/>
</dbReference>
<comment type="caution">
    <text evidence="24">The sequence shown here is derived from an EMBL/GenBank/DDBJ whole genome shotgun (WGS) entry which is preliminary data.</text>
</comment>
<dbReference type="Gene3D" id="3.50.4.10">
    <property type="entry name" value="Hepatocyte Growth Factor"/>
    <property type="match status" value="1"/>
</dbReference>
<evidence type="ECO:0000256" key="12">
    <source>
        <dbReference type="ARBA" id="ARBA00024195"/>
    </source>
</evidence>
<dbReference type="GO" id="GO:0016020">
    <property type="term" value="C:membrane"/>
    <property type="evidence" value="ECO:0007669"/>
    <property type="project" value="InterPro"/>
</dbReference>
<dbReference type="PRINTS" id="PR00258">
    <property type="entry name" value="SPERACTRCPTR"/>
</dbReference>
<dbReference type="SMART" id="SM00130">
    <property type="entry name" value="KR"/>
    <property type="match status" value="1"/>
</dbReference>
<dbReference type="Pfam" id="PF00089">
    <property type="entry name" value="Trypsin"/>
    <property type="match status" value="2"/>
</dbReference>
<accession>A0A812CGI1</accession>
<feature type="domain" description="SRCR" evidence="22">
    <location>
        <begin position="736"/>
        <end position="836"/>
    </location>
</feature>
<name>A0A812CGI1_ACAPH</name>
<dbReference type="Proteomes" id="UP000597762">
    <property type="component" value="Unassembled WGS sequence"/>
</dbReference>
<feature type="signal peptide" evidence="18">
    <location>
        <begin position="1"/>
        <end position="22"/>
    </location>
</feature>
<evidence type="ECO:0000259" key="22">
    <source>
        <dbReference type="PROSITE" id="PS50287"/>
    </source>
</evidence>
<feature type="disulfide bond" evidence="13">
    <location>
        <begin position="519"/>
        <end position="542"/>
    </location>
</feature>
<comment type="caution">
    <text evidence="15">Lacks conserved residue(s) required for the propagation of feature annotation.</text>
</comment>
<feature type="disulfide bond" evidence="14">
    <location>
        <begin position="701"/>
        <end position="719"/>
    </location>
</feature>
<keyword evidence="25" id="KW-1185">Reference proteome</keyword>
<evidence type="ECO:0000259" key="23">
    <source>
        <dbReference type="PROSITE" id="PS50948"/>
    </source>
</evidence>
<dbReference type="GO" id="GO:0004252">
    <property type="term" value="F:serine-type endopeptidase activity"/>
    <property type="evidence" value="ECO:0007669"/>
    <property type="project" value="InterPro"/>
</dbReference>
<dbReference type="FunFam" id="3.10.250.10:FF:000007">
    <property type="entry name" value="Soluble scavenger receptor cysteine-rich domain-containing protein SSC5D"/>
    <property type="match status" value="1"/>
</dbReference>
<dbReference type="PANTHER" id="PTHR48071">
    <property type="entry name" value="SRCR DOMAIN-CONTAINING PROTEIN"/>
    <property type="match status" value="1"/>
</dbReference>
<dbReference type="PROSITE" id="PS01209">
    <property type="entry name" value="LDLRA_1"/>
    <property type="match status" value="2"/>
</dbReference>
<dbReference type="InterPro" id="IPR038178">
    <property type="entry name" value="Kringle_sf"/>
</dbReference>
<dbReference type="Pfam" id="PF00051">
    <property type="entry name" value="Kringle"/>
    <property type="match status" value="1"/>
</dbReference>
<keyword evidence="4 16" id="KW-0645">Protease</keyword>
<evidence type="ECO:0000256" key="5">
    <source>
        <dbReference type="ARBA" id="ARBA00022729"/>
    </source>
</evidence>
<feature type="compositionally biased region" description="Low complexity" evidence="17">
    <location>
        <begin position="988"/>
        <end position="997"/>
    </location>
</feature>
<dbReference type="PROSITE" id="PS50070">
    <property type="entry name" value="KRINGLE_2"/>
    <property type="match status" value="1"/>
</dbReference>
<evidence type="ECO:0000313" key="24">
    <source>
        <dbReference type="EMBL" id="CAE1263504.1"/>
    </source>
</evidence>
<keyword evidence="6" id="KW-0677">Repeat</keyword>
<keyword evidence="8 16" id="KW-0720">Serine protease</keyword>
<dbReference type="InterPro" id="IPR001190">
    <property type="entry name" value="SRCR"/>
</dbReference>
<dbReference type="PROSITE" id="PS00134">
    <property type="entry name" value="TRYPSIN_HIS"/>
    <property type="match status" value="1"/>
</dbReference>
<feature type="disulfide bond" evidence="14">
    <location>
        <begin position="861"/>
        <end position="876"/>
    </location>
</feature>
<evidence type="ECO:0000256" key="15">
    <source>
        <dbReference type="PROSITE-ProRule" id="PRU00196"/>
    </source>
</evidence>
<evidence type="ECO:0000256" key="9">
    <source>
        <dbReference type="ARBA" id="ARBA00023157"/>
    </source>
</evidence>
<dbReference type="PANTHER" id="PTHR48071:SF18">
    <property type="entry name" value="DELETED IN MALIGNANT BRAIN TUMORS 1 PROTEIN-RELATED"/>
    <property type="match status" value="1"/>
</dbReference>
<dbReference type="FunFam" id="3.10.250.10:FF:000005">
    <property type="entry name" value="Neurotrypsin isoform A"/>
    <property type="match status" value="1"/>
</dbReference>
<comment type="subcellular location">
    <subcellularLocation>
        <location evidence="1">Secreted</location>
    </subcellularLocation>
</comment>
<dbReference type="InterPro" id="IPR013806">
    <property type="entry name" value="Kringle-like"/>
</dbReference>
<dbReference type="InterPro" id="IPR036772">
    <property type="entry name" value="SRCR-like_dom_sf"/>
</dbReference>
<evidence type="ECO:0000256" key="18">
    <source>
        <dbReference type="SAM" id="SignalP"/>
    </source>
</evidence>
<keyword evidence="11" id="KW-0325">Glycoprotein</keyword>
<dbReference type="InterPro" id="IPR002172">
    <property type="entry name" value="LDrepeatLR_classA_rpt"/>
</dbReference>
<evidence type="ECO:0000256" key="13">
    <source>
        <dbReference type="PROSITE-ProRule" id="PRU00121"/>
    </source>
</evidence>
<dbReference type="SUPFAM" id="SSF57414">
    <property type="entry name" value="Hairpin loop containing domain-like"/>
    <property type="match status" value="1"/>
</dbReference>
<keyword evidence="3 13" id="KW-0420">Kringle</keyword>
<evidence type="ECO:0000256" key="17">
    <source>
        <dbReference type="SAM" id="MobiDB-lite"/>
    </source>
</evidence>
<dbReference type="Gene3D" id="4.10.400.10">
    <property type="entry name" value="Low-density Lipoprotein Receptor"/>
    <property type="match status" value="3"/>
</dbReference>
<evidence type="ECO:0000256" key="11">
    <source>
        <dbReference type="ARBA" id="ARBA00023180"/>
    </source>
</evidence>
<dbReference type="PRINTS" id="PR00261">
    <property type="entry name" value="LDLRECEPTOR"/>
</dbReference>
<dbReference type="SUPFAM" id="SSF56436">
    <property type="entry name" value="C-type lectin-like"/>
    <property type="match status" value="1"/>
</dbReference>
<dbReference type="Gene3D" id="3.10.100.10">
    <property type="entry name" value="Mannose-Binding Protein A, subunit A"/>
    <property type="match status" value="1"/>
</dbReference>
<dbReference type="PROSITE" id="PS50948">
    <property type="entry name" value="PAN"/>
    <property type="match status" value="1"/>
</dbReference>
<dbReference type="PROSITE" id="PS50068">
    <property type="entry name" value="LDLRA_2"/>
    <property type="match status" value="3"/>
</dbReference>
<dbReference type="Pfam" id="PF00059">
    <property type="entry name" value="Lectin_C"/>
    <property type="match status" value="1"/>
</dbReference>
<feature type="disulfide bond" evidence="15">
    <location>
        <begin position="774"/>
        <end position="835"/>
    </location>
</feature>
<evidence type="ECO:0000313" key="25">
    <source>
        <dbReference type="Proteomes" id="UP000597762"/>
    </source>
</evidence>
<dbReference type="InterPro" id="IPR016186">
    <property type="entry name" value="C-type_lectin-like/link_sf"/>
</dbReference>
<evidence type="ECO:0000256" key="6">
    <source>
        <dbReference type="ARBA" id="ARBA00022737"/>
    </source>
</evidence>
<dbReference type="PRINTS" id="PR00018">
    <property type="entry name" value="KRINGLE"/>
</dbReference>
<dbReference type="Pfam" id="PF00024">
    <property type="entry name" value="PAN_1"/>
    <property type="match status" value="1"/>
</dbReference>
<sequence length="1250" mass="140514">MKKKFCLLLLAILGSLILSVSGAENPIESNGEIDLPSRPDDYRIEPETAPDENEYNEEEDPCAGFTGRDRILCERRLLLTDYEETSNPCAELTGRERGMCERDRNRHENPGSNPCHGLIGRRRRKCERRHNRGRDDRRHPHGDDSPGGDSPGDNPCEGLTGRRRGKCANLRGPKKRKCKQEHRTHVDEDVKDLPDANSAGFKEAIIYEPLGNDRIRLAGDSDYYNGGLVKVFRNNSWGYVCDDDWDIKDANVVCRQLGFNRGAAKFVSASWYGEAEDGLYLMDDVKCAGDEKRLQKCSYNIDHDCDKNEAAGVICNLNTGCEDKWITGPTGCYRLFSGSISRLNAENKCKSVNGNLVKIETQEENNFLSSILRIRKEKHYWLTDGVKEKNWIWKTDGKPISSSFWFPGWEPQSQFPKPSNNTLKRCLALANAFKYEDSKYLSEYFYWDDINCNNVGNFICETEKTKIPSAAECYTGTGTDYRGSKSVTTKGTSCIMWTKSRKINPSTHPNVGLGDHNYCRNPDGDSRPWCWVNRHKNLFGYCDIPKCSTVTTTTESATKAITTTTHATTSTEESLNCPKDEMYCASSAKCISLSWKCDNEKDCPGGEDEINCNYKLGLFEEKNRRFAIKKDPVEVYISIPLETCARICINHRKFACKAFKYETTQNHCNLYDTNKGITSFFPQFGTFYELKETCEENDFHCKNGKCVSSDRVCDQYNDCADFSDEAECDTEESIEVRLVDGPDEHSGRVEIKYLNEWGIICDDGWDVDDANVVCRMLGYDASESHSLPFTISDGNRNFFLSHVACHGNETSLLECKRDPWGNHQCKAHEVVGIVCQVKKVCPVDQFTCASNKHCIPFNYICDGEGDCEDYSDEKNCNIKVQLVGGFSELSGRVEIIRGGVTGTVCDDEFDDNDATVICRMMGHSSGKVIVNTFGEGEGAIWLDGLTCTGSEDELKMCPNLAWGEHDCTHEEDVAIRCFKEAGTTVPTTTVITPTSTPNENEVVCGKRPRSPRTRRDERTVAKPYLSRIVGGTNATYGLYPWQVAVRLDTASMTCGRRPIKQRSQRISGGQVAKYGAFPWQARILKVWFWGKLHHCGAAVINKFWLLTAAHCLKKNVKKERVLLRTGDLNSKTWDVHEQSFEVEYLIIHPSYNIYPSMLKAATVPLLSRRICEMVYKDITPRMFCAGYLEGGIDTCQGDSGGPLVCSINGVHTLIGITSWGNGCAKPNYPGVYANVAYLKPWITATIAKYS</sequence>
<keyword evidence="2" id="KW-0964">Secreted</keyword>
<feature type="region of interest" description="Disordered" evidence="17">
    <location>
        <begin position="101"/>
        <end position="185"/>
    </location>
</feature>
<dbReference type="PROSITE" id="PS00135">
    <property type="entry name" value="TRYPSIN_SER"/>
    <property type="match status" value="1"/>
</dbReference>
<evidence type="ECO:0000256" key="4">
    <source>
        <dbReference type="ARBA" id="ARBA00022670"/>
    </source>
</evidence>
<dbReference type="PROSITE" id="PS50287">
    <property type="entry name" value="SRCR_2"/>
    <property type="match status" value="3"/>
</dbReference>
<feature type="compositionally biased region" description="Basic residues" evidence="17">
    <location>
        <begin position="119"/>
        <end position="132"/>
    </location>
</feature>
<dbReference type="CDD" id="cd00190">
    <property type="entry name" value="Tryp_SPc"/>
    <property type="match status" value="1"/>
</dbReference>
<dbReference type="InterPro" id="IPR018114">
    <property type="entry name" value="TRYPSIN_HIS"/>
</dbReference>
<evidence type="ECO:0000256" key="10">
    <source>
        <dbReference type="ARBA" id="ARBA00023170"/>
    </source>
</evidence>
<keyword evidence="9 15" id="KW-1015">Disulfide bond</keyword>
<reference evidence="24" key="1">
    <citation type="submission" date="2021-01" db="EMBL/GenBank/DDBJ databases">
        <authorList>
            <person name="Li R."/>
            <person name="Bekaert M."/>
        </authorList>
    </citation>
    <scope>NUCLEOTIDE SEQUENCE</scope>
    <source>
        <strain evidence="24">Farmed</strain>
    </source>
</reference>
<evidence type="ECO:0000259" key="19">
    <source>
        <dbReference type="PROSITE" id="PS50041"/>
    </source>
</evidence>